<protein>
    <submittedName>
        <fullName evidence="3">Uncharacterized protein</fullName>
    </submittedName>
</protein>
<comment type="caution">
    <text evidence="3">The sequence shown here is derived from an EMBL/GenBank/DDBJ whole genome shotgun (WGS) entry which is preliminary data.</text>
</comment>
<proteinExistence type="predicted"/>
<gene>
    <name evidence="3" type="ORF">KCU98_g5304</name>
</gene>
<dbReference type="Proteomes" id="UP000729357">
    <property type="component" value="Unassembled WGS sequence"/>
</dbReference>
<feature type="transmembrane region" description="Helical" evidence="2">
    <location>
        <begin position="13"/>
        <end position="31"/>
    </location>
</feature>
<keyword evidence="2" id="KW-0472">Membrane</keyword>
<keyword evidence="2" id="KW-1133">Transmembrane helix</keyword>
<reference evidence="3" key="1">
    <citation type="journal article" date="2021" name="J Fungi (Basel)">
        <title>Virulence traits and population genomics of the black yeast Aureobasidium melanogenum.</title>
        <authorList>
            <person name="Cernosa A."/>
            <person name="Sun X."/>
            <person name="Gostincar C."/>
            <person name="Fang C."/>
            <person name="Gunde-Cimerman N."/>
            <person name="Song Z."/>
        </authorList>
    </citation>
    <scope>NUCLEOTIDE SEQUENCE</scope>
    <source>
        <strain evidence="3">EXF-9298</strain>
    </source>
</reference>
<reference evidence="3" key="2">
    <citation type="submission" date="2021-08" db="EMBL/GenBank/DDBJ databases">
        <authorList>
            <person name="Gostincar C."/>
            <person name="Sun X."/>
            <person name="Song Z."/>
            <person name="Gunde-Cimerman N."/>
        </authorList>
    </citation>
    <scope>NUCLEOTIDE SEQUENCE</scope>
    <source>
        <strain evidence="3">EXF-9298</strain>
    </source>
</reference>
<keyword evidence="2" id="KW-0812">Transmembrane</keyword>
<keyword evidence="4" id="KW-1185">Reference proteome</keyword>
<dbReference type="EMBL" id="JAHFXS010000477">
    <property type="protein sequence ID" value="KAG9984605.1"/>
    <property type="molecule type" value="Genomic_DNA"/>
</dbReference>
<accession>A0A9P8FYT7</accession>
<sequence length="300" mass="32779">MLESLGPPLSLDGLLKFLMALILLSFLVALLQSDSAVGAVRRAVNNFAALPLLLIVDLISGVEMILTSGHARIIFTAIWKTSVAVTELLRKTIEDANFSVRLHKALLTAYRIAVQYADAAQRLAGRITRLFAIVQALLSNVYEAGTDYIRVIRAGTSISDDALFIRNFILHSSIYMISLLYVVSKSPSNLMSGITIKIHKHLRRSAVYTSFADLVLSIPAIVSRKLLSFWTNICTGLNQKLTAALELIFGDGQAIESLSLGSSTHMSSSSRDVTPASNSIYQSPWKGRLRARTSGADKRQ</sequence>
<feature type="region of interest" description="Disordered" evidence="1">
    <location>
        <begin position="266"/>
        <end position="300"/>
    </location>
</feature>
<name>A0A9P8FYT7_AURME</name>
<feature type="compositionally biased region" description="Polar residues" evidence="1">
    <location>
        <begin position="271"/>
        <end position="282"/>
    </location>
</feature>
<feature type="transmembrane region" description="Helical" evidence="2">
    <location>
        <begin position="43"/>
        <end position="62"/>
    </location>
</feature>
<feature type="non-terminal residue" evidence="3">
    <location>
        <position position="300"/>
    </location>
</feature>
<organism evidence="3 4">
    <name type="scientific">Aureobasidium melanogenum</name>
    <name type="common">Aureobasidium pullulans var. melanogenum</name>
    <dbReference type="NCBI Taxonomy" id="46634"/>
    <lineage>
        <taxon>Eukaryota</taxon>
        <taxon>Fungi</taxon>
        <taxon>Dikarya</taxon>
        <taxon>Ascomycota</taxon>
        <taxon>Pezizomycotina</taxon>
        <taxon>Dothideomycetes</taxon>
        <taxon>Dothideomycetidae</taxon>
        <taxon>Dothideales</taxon>
        <taxon>Saccotheciaceae</taxon>
        <taxon>Aureobasidium</taxon>
    </lineage>
</organism>
<evidence type="ECO:0000313" key="3">
    <source>
        <dbReference type="EMBL" id="KAG9984605.1"/>
    </source>
</evidence>
<dbReference type="AlphaFoldDB" id="A0A9P8FYT7"/>
<evidence type="ECO:0000256" key="1">
    <source>
        <dbReference type="SAM" id="MobiDB-lite"/>
    </source>
</evidence>
<evidence type="ECO:0000313" key="4">
    <source>
        <dbReference type="Proteomes" id="UP000729357"/>
    </source>
</evidence>
<evidence type="ECO:0000256" key="2">
    <source>
        <dbReference type="SAM" id="Phobius"/>
    </source>
</evidence>